<dbReference type="AlphaFoldDB" id="A0A194VBB2"/>
<dbReference type="Gene3D" id="3.40.50.720">
    <property type="entry name" value="NAD(P)-binding Rossmann-like Domain"/>
    <property type="match status" value="2"/>
</dbReference>
<evidence type="ECO:0000313" key="8">
    <source>
        <dbReference type="Proteomes" id="UP000078576"/>
    </source>
</evidence>
<gene>
    <name evidence="7" type="ORF">VP1G_08513</name>
</gene>
<proteinExistence type="inferred from homology"/>
<dbReference type="SUPFAM" id="SSF51735">
    <property type="entry name" value="NAD(P)-binding Rossmann-fold domains"/>
    <property type="match status" value="1"/>
</dbReference>
<evidence type="ECO:0000259" key="6">
    <source>
        <dbReference type="Pfam" id="PF02826"/>
    </source>
</evidence>
<name>A0A194VBB2_CYTMA</name>
<evidence type="ECO:0000256" key="3">
    <source>
        <dbReference type="ARBA" id="ARBA00023027"/>
    </source>
</evidence>
<dbReference type="InterPro" id="IPR029753">
    <property type="entry name" value="D-isomer_DH_CS"/>
</dbReference>
<dbReference type="InterPro" id="IPR006140">
    <property type="entry name" value="D-isomer_DH_NAD-bd"/>
</dbReference>
<evidence type="ECO:0000256" key="2">
    <source>
        <dbReference type="ARBA" id="ARBA00023002"/>
    </source>
</evidence>
<dbReference type="GO" id="GO:0016616">
    <property type="term" value="F:oxidoreductase activity, acting on the CH-OH group of donors, NAD or NADP as acceptor"/>
    <property type="evidence" value="ECO:0007669"/>
    <property type="project" value="InterPro"/>
</dbReference>
<accession>A0A194VBB2</accession>
<dbReference type="STRING" id="694573.A0A194VBB2"/>
<dbReference type="Proteomes" id="UP000078576">
    <property type="component" value="Unassembled WGS sequence"/>
</dbReference>
<keyword evidence="3" id="KW-0520">NAD</keyword>
<dbReference type="SUPFAM" id="SSF52283">
    <property type="entry name" value="Formate/glycerate dehydrogenase catalytic domain-like"/>
    <property type="match status" value="1"/>
</dbReference>
<dbReference type="InterPro" id="IPR050857">
    <property type="entry name" value="D-2-hydroxyacid_DH"/>
</dbReference>
<keyword evidence="8" id="KW-1185">Reference proteome</keyword>
<evidence type="ECO:0000313" key="7">
    <source>
        <dbReference type="EMBL" id="KUI61312.1"/>
    </source>
</evidence>
<feature type="domain" description="D-isomer specific 2-hydroxyacid dehydrogenase catalytic" evidence="5">
    <location>
        <begin position="6"/>
        <end position="317"/>
    </location>
</feature>
<organism evidence="7 8">
    <name type="scientific">Cytospora mali</name>
    <name type="common">Apple Valsa canker fungus</name>
    <name type="synonym">Valsa mali</name>
    <dbReference type="NCBI Taxonomy" id="578113"/>
    <lineage>
        <taxon>Eukaryota</taxon>
        <taxon>Fungi</taxon>
        <taxon>Dikarya</taxon>
        <taxon>Ascomycota</taxon>
        <taxon>Pezizomycotina</taxon>
        <taxon>Sordariomycetes</taxon>
        <taxon>Sordariomycetidae</taxon>
        <taxon>Diaporthales</taxon>
        <taxon>Cytosporaceae</taxon>
        <taxon>Cytospora</taxon>
    </lineage>
</organism>
<dbReference type="PROSITE" id="PS00671">
    <property type="entry name" value="D_2_HYDROXYACID_DH_3"/>
    <property type="match status" value="1"/>
</dbReference>
<keyword evidence="2 4" id="KW-0560">Oxidoreductase</keyword>
<dbReference type="OrthoDB" id="298012at2759"/>
<dbReference type="InterPro" id="IPR036291">
    <property type="entry name" value="NAD(P)-bd_dom_sf"/>
</dbReference>
<evidence type="ECO:0000256" key="1">
    <source>
        <dbReference type="ARBA" id="ARBA00005854"/>
    </source>
</evidence>
<dbReference type="InterPro" id="IPR006139">
    <property type="entry name" value="D-isomer_2_OHA_DH_cat_dom"/>
</dbReference>
<sequence length="327" mass="35990">MSKERIYVFDAFHPDAIARLQSHPKFEVILPSNPIHQTHPWYHHAHGVLVRADTRLTAEEFARTKDTKLLRAVVKQGVGVDNIDLNAARTAGVAVYNHPGINSEAVAEMCLALTLSLTRMVTVLDRKTRKGERDARNEFVGISLYRKTVGIIGMGNIGKLTAKKWIGACEANILAYHPVAPADIWDGDGIVHKRAQSLEELLRESDVVTLHLPLTESTRGMIGTKELHMMKGSAVLVNTSRGGIVEEKALLQALQEKKIWGAVLDAMEIEPAHPDTHAEWLELDNVIITPHVGATTEDMHRLSGSTAAQTLLNVLDGTGEFPGRRIV</sequence>
<comment type="similarity">
    <text evidence="1 4">Belongs to the D-isomer specific 2-hydroxyacid dehydrogenase family.</text>
</comment>
<evidence type="ECO:0000259" key="5">
    <source>
        <dbReference type="Pfam" id="PF00389"/>
    </source>
</evidence>
<dbReference type="FunFam" id="3.40.50.720:FF:000203">
    <property type="entry name" value="D-3-phosphoglycerate dehydrogenase (SerA)"/>
    <property type="match status" value="1"/>
</dbReference>
<protein>
    <submittedName>
        <fullName evidence="7">D-3-phosphoglycerate dehydrogenase</fullName>
    </submittedName>
</protein>
<dbReference type="Pfam" id="PF02826">
    <property type="entry name" value="2-Hacid_dh_C"/>
    <property type="match status" value="1"/>
</dbReference>
<reference evidence="8" key="1">
    <citation type="submission" date="2014-12" db="EMBL/GenBank/DDBJ databases">
        <title>Genome Sequence of Valsa Canker Pathogens Uncovers a Specific Adaption of Colonization on Woody Bark.</title>
        <authorList>
            <person name="Yin Z."/>
            <person name="Liu H."/>
            <person name="Gao X."/>
            <person name="Li Z."/>
            <person name="Song N."/>
            <person name="Ke X."/>
            <person name="Dai Q."/>
            <person name="Wu Y."/>
            <person name="Sun Y."/>
            <person name="Xu J.-R."/>
            <person name="Kang Z.K."/>
            <person name="Wang L."/>
            <person name="Huang L."/>
        </authorList>
    </citation>
    <scope>NUCLEOTIDE SEQUENCE [LARGE SCALE GENOMIC DNA]</scope>
    <source>
        <strain evidence="8">SXYL134</strain>
    </source>
</reference>
<dbReference type="PANTHER" id="PTHR42789">
    <property type="entry name" value="D-ISOMER SPECIFIC 2-HYDROXYACID DEHYDROGENASE FAMILY PROTEIN (AFU_ORTHOLOGUE AFUA_6G10090)"/>
    <property type="match status" value="1"/>
</dbReference>
<dbReference type="Pfam" id="PF00389">
    <property type="entry name" value="2-Hacid_dh"/>
    <property type="match status" value="1"/>
</dbReference>
<dbReference type="GO" id="GO:0051287">
    <property type="term" value="F:NAD binding"/>
    <property type="evidence" value="ECO:0007669"/>
    <property type="project" value="InterPro"/>
</dbReference>
<feature type="domain" description="D-isomer specific 2-hydroxyacid dehydrogenase NAD-binding" evidence="6">
    <location>
        <begin position="111"/>
        <end position="293"/>
    </location>
</feature>
<dbReference type="PROSITE" id="PS00670">
    <property type="entry name" value="D_2_HYDROXYACID_DH_2"/>
    <property type="match status" value="1"/>
</dbReference>
<dbReference type="EMBL" id="KN714773">
    <property type="protein sequence ID" value="KUI61312.1"/>
    <property type="molecule type" value="Genomic_DNA"/>
</dbReference>
<evidence type="ECO:0000256" key="4">
    <source>
        <dbReference type="RuleBase" id="RU003719"/>
    </source>
</evidence>
<dbReference type="PANTHER" id="PTHR42789:SF1">
    <property type="entry name" value="D-ISOMER SPECIFIC 2-HYDROXYACID DEHYDROGENASE FAMILY PROTEIN (AFU_ORTHOLOGUE AFUA_6G10090)"/>
    <property type="match status" value="1"/>
</dbReference>